<organism evidence="2">
    <name type="scientific">bioreactor metagenome</name>
    <dbReference type="NCBI Taxonomy" id="1076179"/>
    <lineage>
        <taxon>unclassified sequences</taxon>
        <taxon>metagenomes</taxon>
        <taxon>ecological metagenomes</taxon>
    </lineage>
</organism>
<evidence type="ECO:0000313" key="2">
    <source>
        <dbReference type="EMBL" id="MPM84673.1"/>
    </source>
</evidence>
<proteinExistence type="predicted"/>
<dbReference type="Pfam" id="PF00306">
    <property type="entry name" value="ATP-synt_ab_C"/>
    <property type="match status" value="1"/>
</dbReference>
<evidence type="ECO:0000259" key="1">
    <source>
        <dbReference type="Pfam" id="PF00306"/>
    </source>
</evidence>
<reference evidence="2" key="1">
    <citation type="submission" date="2019-08" db="EMBL/GenBank/DDBJ databases">
        <authorList>
            <person name="Kucharzyk K."/>
            <person name="Murdoch R.W."/>
            <person name="Higgins S."/>
            <person name="Loffler F."/>
        </authorList>
    </citation>
    <scope>NUCLEOTIDE SEQUENCE</scope>
</reference>
<gene>
    <name evidence="2" type="primary">atpA_41</name>
    <name evidence="2" type="ORF">SDC9_131746</name>
</gene>
<dbReference type="SUPFAM" id="SSF47917">
    <property type="entry name" value="C-terminal domain of alpha and beta subunits of F1 ATP synthase"/>
    <property type="match status" value="1"/>
</dbReference>
<dbReference type="Gene3D" id="1.20.150.20">
    <property type="entry name" value="ATP synthase alpha/beta chain, C-terminal domain"/>
    <property type="match status" value="1"/>
</dbReference>
<dbReference type="GO" id="GO:0015986">
    <property type="term" value="P:proton motive force-driven ATP synthesis"/>
    <property type="evidence" value="ECO:0007669"/>
    <property type="project" value="InterPro"/>
</dbReference>
<accession>A0A645D6U6</accession>
<dbReference type="AlphaFoldDB" id="A0A645D6U6"/>
<comment type="caution">
    <text evidence="2">The sequence shown here is derived from an EMBL/GenBank/DDBJ whole genome shotgun (WGS) entry which is preliminary data.</text>
</comment>
<dbReference type="InterPro" id="IPR000793">
    <property type="entry name" value="ATP_synth_asu_C"/>
</dbReference>
<name>A0A645D6U6_9ZZZZ</name>
<sequence>MTIYTAVQGYLDDIPNHDITKFEHEFLKFMRSNYAEIGKGIIEKKVLDAETEAALKKAIKEFKDTFLTYEEHQGAAR</sequence>
<feature type="domain" description="ATP synthase alpha subunit C-terminal" evidence="1">
    <location>
        <begin position="1"/>
        <end position="62"/>
    </location>
</feature>
<dbReference type="EMBL" id="VSSQ01033161">
    <property type="protein sequence ID" value="MPM84673.1"/>
    <property type="molecule type" value="Genomic_DNA"/>
</dbReference>
<protein>
    <submittedName>
        <fullName evidence="2">ATP synthase subunit alpha</fullName>
    </submittedName>
</protein>
<dbReference type="InterPro" id="IPR038376">
    <property type="entry name" value="ATP_synth_asu_C_sf"/>
</dbReference>